<dbReference type="Proteomes" id="UP000248168">
    <property type="component" value="Unassembled WGS sequence"/>
</dbReference>
<gene>
    <name evidence="1" type="ORF">NITLEN_40307</name>
</gene>
<reference evidence="2" key="1">
    <citation type="submission" date="2018-04" db="EMBL/GenBank/DDBJ databases">
        <authorList>
            <person name="Lucker S."/>
            <person name="Sakoula D."/>
        </authorList>
    </citation>
    <scope>NUCLEOTIDE SEQUENCE [LARGE SCALE GENOMIC DNA]</scope>
</reference>
<evidence type="ECO:0000313" key="1">
    <source>
        <dbReference type="EMBL" id="SPP65834.1"/>
    </source>
</evidence>
<dbReference type="AlphaFoldDB" id="A0A330LAC0"/>
<organism evidence="1 2">
    <name type="scientific">Nitrospira lenta</name>
    <dbReference type="NCBI Taxonomy" id="1436998"/>
    <lineage>
        <taxon>Bacteria</taxon>
        <taxon>Pseudomonadati</taxon>
        <taxon>Nitrospirota</taxon>
        <taxon>Nitrospiria</taxon>
        <taxon>Nitrospirales</taxon>
        <taxon>Nitrospiraceae</taxon>
        <taxon>Nitrospira</taxon>
    </lineage>
</organism>
<name>A0A330LAC0_9BACT</name>
<protein>
    <submittedName>
        <fullName evidence="1">Uncharacterized protein</fullName>
    </submittedName>
</protein>
<evidence type="ECO:0000313" key="2">
    <source>
        <dbReference type="Proteomes" id="UP000248168"/>
    </source>
</evidence>
<keyword evidence="2" id="KW-1185">Reference proteome</keyword>
<accession>A0A330LAC0</accession>
<dbReference type="EMBL" id="OUNR01000017">
    <property type="protein sequence ID" value="SPP65834.1"/>
    <property type="molecule type" value="Genomic_DNA"/>
</dbReference>
<proteinExistence type="predicted"/>
<sequence length="57" mass="5845">MTTTQVSPIHRDRPISAQIRVIDTALRVLHTITSTIATALSGATLSNTLGLGAGASS</sequence>
<dbReference type="InParanoid" id="A0A330LAC0"/>